<feature type="domain" description="PAZ" evidence="3">
    <location>
        <begin position="111"/>
        <end position="224"/>
    </location>
</feature>
<keyword evidence="5" id="KW-1185">Reference proteome</keyword>
<sequence length="266" mass="30661">MNQIRTDSHRRIHHQRNHLYTYQIPLSNDCVLFFNFCRGSIRDPIGYLLLHTDRTSRDGIVGWEGPSFLLILGKCSSWEKAWSRGVDSTRVFGLLKWDCHMASAAFIEALAAIDFVGRLLGKGMLSRPLSDSDHVKIKRALRGVKFEVTHRGSVGRKYRVFGLTSQPTRELVFPVDDNAKMKSVVKYFQEMYGFTIRLTHLPCLQVGNQKKANYLPMEACKIVEGRRYTKRLNEKQITTLLKVTCQRPKDRENDILQGFPFYSTSN</sequence>
<dbReference type="InterPro" id="IPR036085">
    <property type="entry name" value="PAZ_dom_sf"/>
</dbReference>
<dbReference type="EMBL" id="CAKMRJ010004445">
    <property type="protein sequence ID" value="CAH1436036.1"/>
    <property type="molecule type" value="Genomic_DNA"/>
</dbReference>
<evidence type="ECO:0000313" key="5">
    <source>
        <dbReference type="Proteomes" id="UP001157418"/>
    </source>
</evidence>
<dbReference type="SUPFAM" id="SSF101690">
    <property type="entry name" value="PAZ domain"/>
    <property type="match status" value="1"/>
</dbReference>
<protein>
    <recommendedName>
        <fullName evidence="3">PAZ domain-containing protein</fullName>
    </recommendedName>
</protein>
<proteinExistence type="inferred from homology"/>
<dbReference type="GO" id="GO:0031047">
    <property type="term" value="P:regulatory ncRNA-mediated gene silencing"/>
    <property type="evidence" value="ECO:0007669"/>
    <property type="project" value="UniProtKB-KW"/>
</dbReference>
<keyword evidence="2" id="KW-0943">RNA-mediated gene silencing</keyword>
<accession>A0AAU9NBY8</accession>
<name>A0AAU9NBY8_9ASTR</name>
<reference evidence="4 5" key="1">
    <citation type="submission" date="2022-01" db="EMBL/GenBank/DDBJ databases">
        <authorList>
            <person name="Xiong W."/>
            <person name="Schranz E."/>
        </authorList>
    </citation>
    <scope>NUCLEOTIDE SEQUENCE [LARGE SCALE GENOMIC DNA]</scope>
</reference>
<comment type="similarity">
    <text evidence="1">Belongs to the argonaute family. Ago subfamily.</text>
</comment>
<dbReference type="Pfam" id="PF02170">
    <property type="entry name" value="PAZ"/>
    <property type="match status" value="1"/>
</dbReference>
<dbReference type="GO" id="GO:0003723">
    <property type="term" value="F:RNA binding"/>
    <property type="evidence" value="ECO:0007669"/>
    <property type="project" value="InterPro"/>
</dbReference>
<gene>
    <name evidence="4" type="ORF">LVIROSA_LOCUS22431</name>
</gene>
<dbReference type="Proteomes" id="UP001157418">
    <property type="component" value="Unassembled WGS sequence"/>
</dbReference>
<dbReference type="Gene3D" id="2.170.260.10">
    <property type="entry name" value="paz domain"/>
    <property type="match status" value="1"/>
</dbReference>
<dbReference type="PROSITE" id="PS50821">
    <property type="entry name" value="PAZ"/>
    <property type="match status" value="1"/>
</dbReference>
<dbReference type="FunFam" id="2.170.260.10:FF:000001">
    <property type="entry name" value="Protein argonaute-2"/>
    <property type="match status" value="1"/>
</dbReference>
<dbReference type="InterPro" id="IPR003100">
    <property type="entry name" value="PAZ_dom"/>
</dbReference>
<evidence type="ECO:0000313" key="4">
    <source>
        <dbReference type="EMBL" id="CAH1436036.1"/>
    </source>
</evidence>
<evidence type="ECO:0000256" key="2">
    <source>
        <dbReference type="ARBA" id="ARBA00023158"/>
    </source>
</evidence>
<evidence type="ECO:0000256" key="1">
    <source>
        <dbReference type="ARBA" id="ARBA00008201"/>
    </source>
</evidence>
<organism evidence="4 5">
    <name type="scientific">Lactuca virosa</name>
    <dbReference type="NCBI Taxonomy" id="75947"/>
    <lineage>
        <taxon>Eukaryota</taxon>
        <taxon>Viridiplantae</taxon>
        <taxon>Streptophyta</taxon>
        <taxon>Embryophyta</taxon>
        <taxon>Tracheophyta</taxon>
        <taxon>Spermatophyta</taxon>
        <taxon>Magnoliopsida</taxon>
        <taxon>eudicotyledons</taxon>
        <taxon>Gunneridae</taxon>
        <taxon>Pentapetalae</taxon>
        <taxon>asterids</taxon>
        <taxon>campanulids</taxon>
        <taxon>Asterales</taxon>
        <taxon>Asteraceae</taxon>
        <taxon>Cichorioideae</taxon>
        <taxon>Cichorieae</taxon>
        <taxon>Lactucinae</taxon>
        <taxon>Lactuca</taxon>
    </lineage>
</organism>
<evidence type="ECO:0000259" key="3">
    <source>
        <dbReference type="PROSITE" id="PS50821"/>
    </source>
</evidence>
<dbReference type="PANTHER" id="PTHR22891">
    <property type="entry name" value="EUKARYOTIC TRANSLATION INITIATION FACTOR 2C"/>
    <property type="match status" value="1"/>
</dbReference>
<dbReference type="AlphaFoldDB" id="A0AAU9NBY8"/>
<comment type="caution">
    <text evidence="4">The sequence shown here is derived from an EMBL/GenBank/DDBJ whole genome shotgun (WGS) entry which is preliminary data.</text>
</comment>
<dbReference type="CDD" id="cd02846">
    <property type="entry name" value="PAZ_argonaute_like"/>
    <property type="match status" value="1"/>
</dbReference>